<dbReference type="PANTHER" id="PTHR11673">
    <property type="entry name" value="TRANSLATION INITIATION FACTOR 5A FAMILY MEMBER"/>
    <property type="match status" value="1"/>
</dbReference>
<dbReference type="Proteomes" id="UP000179179">
    <property type="component" value="Unassembled WGS sequence"/>
</dbReference>
<dbReference type="AlphaFoldDB" id="A0A1F7ZZ39"/>
<dbReference type="Pfam" id="PF21485">
    <property type="entry name" value="IF5A-like_N"/>
    <property type="match status" value="1"/>
</dbReference>
<dbReference type="InterPro" id="IPR008991">
    <property type="entry name" value="Translation_prot_SH3-like_sf"/>
</dbReference>
<dbReference type="GeneID" id="34450788"/>
<dbReference type="SMART" id="SM01376">
    <property type="entry name" value="eIF-5a"/>
    <property type="match status" value="1"/>
</dbReference>
<dbReference type="RefSeq" id="XP_022388449.1">
    <property type="nucleotide sequence ID" value="XM_022534527.1"/>
</dbReference>
<dbReference type="Pfam" id="PF01287">
    <property type="entry name" value="eIF-5a"/>
    <property type="match status" value="1"/>
</dbReference>
<dbReference type="InterPro" id="IPR020189">
    <property type="entry name" value="IF5A_C"/>
</dbReference>
<evidence type="ECO:0000259" key="4">
    <source>
        <dbReference type="SMART" id="SM01376"/>
    </source>
</evidence>
<dbReference type="SUPFAM" id="SSF50104">
    <property type="entry name" value="Translation proteins SH3-like domain"/>
    <property type="match status" value="1"/>
</dbReference>
<protein>
    <recommendedName>
        <fullName evidence="4">Translation initiation factor 5A C-terminal domain-containing protein</fullName>
    </recommendedName>
</protein>
<accession>A0A1F7ZZ39</accession>
<name>A0A1F7ZZ39_9EURO</name>
<keyword evidence="6" id="KW-1185">Reference proteome</keyword>
<dbReference type="InterPro" id="IPR048670">
    <property type="entry name" value="IF5A-like_N"/>
</dbReference>
<sequence>MSAFEADLPLPQWVEANILYVRGYMVINGRPCTILKKSTLDGKLHFVARDLFTGQKLEATLAPDTSVEIPPVIRLELALIEIEDGMLHLADTDGSYKDDVRLPDNEIGRKIREFYEAETAVNVTVVAVNGEEAAIAVEKAPLWN</sequence>
<proteinExistence type="inferred from homology"/>
<organism evidence="5 6">
    <name type="scientific">Aspergillus bombycis</name>
    <dbReference type="NCBI Taxonomy" id="109264"/>
    <lineage>
        <taxon>Eukaryota</taxon>
        <taxon>Fungi</taxon>
        <taxon>Dikarya</taxon>
        <taxon>Ascomycota</taxon>
        <taxon>Pezizomycotina</taxon>
        <taxon>Eurotiomycetes</taxon>
        <taxon>Eurotiomycetidae</taxon>
        <taxon>Eurotiales</taxon>
        <taxon>Aspergillaceae</taxon>
        <taxon>Aspergillus</taxon>
    </lineage>
</organism>
<dbReference type="InterPro" id="IPR014722">
    <property type="entry name" value="Rib_uL2_dom2"/>
</dbReference>
<comment type="similarity">
    <text evidence="1">Belongs to the eIF-5A family.</text>
</comment>
<dbReference type="STRING" id="109264.A0A1F7ZZ39"/>
<keyword evidence="2" id="KW-0648">Protein biosynthesis</keyword>
<dbReference type="EMBL" id="LYCR01000051">
    <property type="protein sequence ID" value="OGM44732.1"/>
    <property type="molecule type" value="Genomic_DNA"/>
</dbReference>
<evidence type="ECO:0000256" key="2">
    <source>
        <dbReference type="ARBA" id="ARBA00022917"/>
    </source>
</evidence>
<dbReference type="OrthoDB" id="9975114at2759"/>
<dbReference type="GO" id="GO:0003746">
    <property type="term" value="F:translation elongation factor activity"/>
    <property type="evidence" value="ECO:0007669"/>
    <property type="project" value="InterPro"/>
</dbReference>
<evidence type="ECO:0000313" key="6">
    <source>
        <dbReference type="Proteomes" id="UP000179179"/>
    </source>
</evidence>
<dbReference type="InterPro" id="IPR012340">
    <property type="entry name" value="NA-bd_OB-fold"/>
</dbReference>
<dbReference type="InterPro" id="IPR001884">
    <property type="entry name" value="IF5A-like"/>
</dbReference>
<dbReference type="SUPFAM" id="SSF50249">
    <property type="entry name" value="Nucleic acid-binding proteins"/>
    <property type="match status" value="1"/>
</dbReference>
<dbReference type="GO" id="GO:0003723">
    <property type="term" value="F:RNA binding"/>
    <property type="evidence" value="ECO:0007669"/>
    <property type="project" value="InterPro"/>
</dbReference>
<dbReference type="Gene3D" id="2.30.30.30">
    <property type="match status" value="1"/>
</dbReference>
<dbReference type="GO" id="GO:0045901">
    <property type="term" value="P:positive regulation of translational elongation"/>
    <property type="evidence" value="ECO:0007669"/>
    <property type="project" value="InterPro"/>
</dbReference>
<dbReference type="Gene3D" id="2.40.50.140">
    <property type="entry name" value="Nucleic acid-binding proteins"/>
    <property type="match status" value="1"/>
</dbReference>
<dbReference type="FunFam" id="2.40.50.140:FF:000034">
    <property type="entry name" value="Eukaryotic translation initiation factor 5A"/>
    <property type="match status" value="1"/>
</dbReference>
<evidence type="ECO:0000256" key="1">
    <source>
        <dbReference type="ARBA" id="ARBA00006016"/>
    </source>
</evidence>
<keyword evidence="3" id="KW-0385">Hypusine</keyword>
<feature type="domain" description="Translation initiation factor 5A C-terminal" evidence="4">
    <location>
        <begin position="71"/>
        <end position="138"/>
    </location>
</feature>
<comment type="caution">
    <text evidence="5">The sequence shown here is derived from an EMBL/GenBank/DDBJ whole genome shotgun (WGS) entry which is preliminary data.</text>
</comment>
<gene>
    <name evidence="5" type="ORF">ABOM_007398</name>
</gene>
<reference evidence="5 6" key="1">
    <citation type="journal article" date="2016" name="Genome Biol. Evol.">
        <title>Draft genome sequence of an aflatoxigenic Aspergillus species, A. bombycis.</title>
        <authorList>
            <person name="Moore G.G."/>
            <person name="Mack B.M."/>
            <person name="Beltz S.B."/>
            <person name="Gilbert M.K."/>
        </authorList>
    </citation>
    <scope>NUCLEOTIDE SEQUENCE [LARGE SCALE GENOMIC DNA]</scope>
    <source>
        <strain evidence="6">NRRL 26010</strain>
    </source>
</reference>
<dbReference type="GO" id="GO:0043022">
    <property type="term" value="F:ribosome binding"/>
    <property type="evidence" value="ECO:0007669"/>
    <property type="project" value="InterPro"/>
</dbReference>
<evidence type="ECO:0000313" key="5">
    <source>
        <dbReference type="EMBL" id="OGM44732.1"/>
    </source>
</evidence>
<evidence type="ECO:0000256" key="3">
    <source>
        <dbReference type="ARBA" id="ARBA00023071"/>
    </source>
</evidence>
<dbReference type="GO" id="GO:0045905">
    <property type="term" value="P:positive regulation of translational termination"/>
    <property type="evidence" value="ECO:0007669"/>
    <property type="project" value="InterPro"/>
</dbReference>